<dbReference type="PANTHER" id="PTHR10587:SF133">
    <property type="entry name" value="CHITIN DEACETYLASE 1-RELATED"/>
    <property type="match status" value="1"/>
</dbReference>
<organism evidence="5">
    <name type="scientific">Proteinivorax hydrogeniformans</name>
    <dbReference type="NCBI Taxonomy" id="1826727"/>
    <lineage>
        <taxon>Bacteria</taxon>
        <taxon>Bacillati</taxon>
        <taxon>Bacillota</taxon>
        <taxon>Clostridia</taxon>
        <taxon>Eubacteriales</taxon>
        <taxon>Proteinivoracaceae</taxon>
        <taxon>Proteinivorax</taxon>
    </lineage>
</organism>
<feature type="compositionally biased region" description="Acidic residues" evidence="3">
    <location>
        <begin position="94"/>
        <end position="106"/>
    </location>
</feature>
<dbReference type="SUPFAM" id="SSF88713">
    <property type="entry name" value="Glycoside hydrolase/deacetylase"/>
    <property type="match status" value="1"/>
</dbReference>
<dbReference type="CDD" id="cd10917">
    <property type="entry name" value="CE4_NodB_like_6s_7s"/>
    <property type="match status" value="1"/>
</dbReference>
<accession>A0AAU8HUW9</accession>
<dbReference type="EMBL" id="CP159485">
    <property type="protein sequence ID" value="XCI29177.1"/>
    <property type="molecule type" value="Genomic_DNA"/>
</dbReference>
<feature type="compositionally biased region" description="Basic and acidic residues" evidence="3">
    <location>
        <begin position="107"/>
        <end position="120"/>
    </location>
</feature>
<gene>
    <name evidence="5" type="ORF">PRVXH_000486</name>
</gene>
<evidence type="ECO:0000259" key="4">
    <source>
        <dbReference type="PROSITE" id="PS51677"/>
    </source>
</evidence>
<dbReference type="RefSeq" id="WP_353893725.1">
    <property type="nucleotide sequence ID" value="NZ_CP159485.1"/>
</dbReference>
<dbReference type="GO" id="GO:0016810">
    <property type="term" value="F:hydrolase activity, acting on carbon-nitrogen (but not peptide) bonds"/>
    <property type="evidence" value="ECO:0007669"/>
    <property type="project" value="InterPro"/>
</dbReference>
<dbReference type="PROSITE" id="PS51677">
    <property type="entry name" value="NODB"/>
    <property type="match status" value="1"/>
</dbReference>
<dbReference type="InterPro" id="IPR002509">
    <property type="entry name" value="NODB_dom"/>
</dbReference>
<dbReference type="Gene3D" id="3.20.20.370">
    <property type="entry name" value="Glycoside hydrolase/deacetylase"/>
    <property type="match status" value="1"/>
</dbReference>
<keyword evidence="1" id="KW-0479">Metal-binding</keyword>
<evidence type="ECO:0000256" key="3">
    <source>
        <dbReference type="SAM" id="MobiDB-lite"/>
    </source>
</evidence>
<dbReference type="GO" id="GO:0046872">
    <property type="term" value="F:metal ion binding"/>
    <property type="evidence" value="ECO:0007669"/>
    <property type="project" value="UniProtKB-KW"/>
</dbReference>
<evidence type="ECO:0000256" key="2">
    <source>
        <dbReference type="ARBA" id="ARBA00022801"/>
    </source>
</evidence>
<reference evidence="5" key="2">
    <citation type="submission" date="2024-06" db="EMBL/GenBank/DDBJ databases">
        <authorList>
            <person name="Petrova K.O."/>
            <person name="Toshchakov S.V."/>
            <person name="Boltjanskaja Y.V."/>
            <person name="Kevbrin V.V."/>
        </authorList>
    </citation>
    <scope>NUCLEOTIDE SEQUENCE</scope>
    <source>
        <strain evidence="5">Z-710</strain>
    </source>
</reference>
<dbReference type="Pfam" id="PF01522">
    <property type="entry name" value="Polysacc_deac_1"/>
    <property type="match status" value="1"/>
</dbReference>
<name>A0AAU8HUW9_9FIRM</name>
<dbReference type="PANTHER" id="PTHR10587">
    <property type="entry name" value="GLYCOSYL TRANSFERASE-RELATED"/>
    <property type="match status" value="1"/>
</dbReference>
<keyword evidence="2 5" id="KW-0378">Hydrolase</keyword>
<dbReference type="GO" id="GO:0005975">
    <property type="term" value="P:carbohydrate metabolic process"/>
    <property type="evidence" value="ECO:0007669"/>
    <property type="project" value="InterPro"/>
</dbReference>
<proteinExistence type="predicted"/>
<evidence type="ECO:0000313" key="5">
    <source>
        <dbReference type="EMBL" id="XCI29177.1"/>
    </source>
</evidence>
<sequence length="316" mass="35994">MERGGTKSFKVFVLANILLIGVLLSAVESSEMDSSSVNTQEEGKIMELIRFVTDDFFFADASVTDKNLLPYPQKPKKDAKQEEEEKNDVVDKEDGQEEEKEQEDKNEEQKPPEKPKEPRPTKRPVSRINTSQKKVALTFDDGPNAQTLTQMLDILAEYDVSATFFVIGSTAKANEHLLQQIVDDGHQVANHSYTHSRFSQLNYEQSRQEIIKTQNIIGNYSTGRYFRPPYGAYTDTTLEVAYSEGFEVVMWSVDTRDWETNDPDRILNTVKSNTQPGGIILFHEGHQVTLKALPDVLQWLISEGYQFVTIEQLFDL</sequence>
<protein>
    <submittedName>
        <fullName evidence="5">Polysaccharide deacetylase family protein</fullName>
        <ecNumber evidence="5">3.-.-.-</ecNumber>
    </submittedName>
</protein>
<dbReference type="AlphaFoldDB" id="A0AAU8HUW9"/>
<dbReference type="GO" id="GO:0016020">
    <property type="term" value="C:membrane"/>
    <property type="evidence" value="ECO:0007669"/>
    <property type="project" value="TreeGrafter"/>
</dbReference>
<dbReference type="EC" id="3.-.-.-" evidence="5"/>
<dbReference type="InterPro" id="IPR050248">
    <property type="entry name" value="Polysacc_deacetylase_ArnD"/>
</dbReference>
<evidence type="ECO:0000256" key="1">
    <source>
        <dbReference type="ARBA" id="ARBA00022723"/>
    </source>
</evidence>
<feature type="region of interest" description="Disordered" evidence="3">
    <location>
        <begin position="68"/>
        <end position="137"/>
    </location>
</feature>
<dbReference type="InterPro" id="IPR011330">
    <property type="entry name" value="Glyco_hydro/deAcase_b/a-brl"/>
</dbReference>
<feature type="domain" description="NodB homology" evidence="4">
    <location>
        <begin position="133"/>
        <end position="308"/>
    </location>
</feature>
<reference evidence="5" key="1">
    <citation type="journal article" date="2018" name="Antonie Van Leeuwenhoek">
        <title>Proteinivorax hydrogeniformans sp. nov., an anaerobic, haloalkaliphilic bacterium fermenting proteinaceous compounds with high hydrogen production.</title>
        <authorList>
            <person name="Boltyanskaya Y."/>
            <person name="Detkova E."/>
            <person name="Pimenov N."/>
            <person name="Kevbrin V."/>
        </authorList>
    </citation>
    <scope>NUCLEOTIDE SEQUENCE</scope>
    <source>
        <strain evidence="5">Z-710</strain>
    </source>
</reference>